<keyword evidence="5" id="KW-0378">Hydrolase</keyword>
<evidence type="ECO:0000256" key="1">
    <source>
        <dbReference type="ARBA" id="ARBA00004141"/>
    </source>
</evidence>
<dbReference type="InterPro" id="IPR029044">
    <property type="entry name" value="Nucleotide-diphossugar_trans"/>
</dbReference>
<keyword evidence="7 10" id="KW-0472">Membrane</keyword>
<feature type="transmembrane region" description="Helical" evidence="10">
    <location>
        <begin position="342"/>
        <end position="364"/>
    </location>
</feature>
<dbReference type="EMBL" id="WJXZ01000014">
    <property type="protein sequence ID" value="MRS64549.1"/>
    <property type="molecule type" value="Genomic_DNA"/>
</dbReference>
<organism evidence="12 13">
    <name type="scientific">Larkinella terrae</name>
    <dbReference type="NCBI Taxonomy" id="2025311"/>
    <lineage>
        <taxon>Bacteria</taxon>
        <taxon>Pseudomonadati</taxon>
        <taxon>Bacteroidota</taxon>
        <taxon>Cytophagia</taxon>
        <taxon>Cytophagales</taxon>
        <taxon>Spirosomataceae</taxon>
        <taxon>Larkinella</taxon>
    </lineage>
</organism>
<comment type="caution">
    <text evidence="9">Lacks conserved residue(s) required for the propagation of feature annotation.</text>
</comment>
<dbReference type="Gene3D" id="3.20.20.80">
    <property type="entry name" value="Glycosidases"/>
    <property type="match status" value="1"/>
</dbReference>
<evidence type="ECO:0000256" key="8">
    <source>
        <dbReference type="ARBA" id="ARBA00023295"/>
    </source>
</evidence>
<name>A0A7K0ES04_9BACT</name>
<feature type="transmembrane region" description="Helical" evidence="10">
    <location>
        <begin position="376"/>
        <end position="393"/>
    </location>
</feature>
<evidence type="ECO:0000256" key="4">
    <source>
        <dbReference type="ARBA" id="ARBA00022692"/>
    </source>
</evidence>
<dbReference type="OrthoDB" id="9802773at2"/>
<dbReference type="SUPFAM" id="SSF53448">
    <property type="entry name" value="Nucleotide-diphospho-sugar transferases"/>
    <property type="match status" value="1"/>
</dbReference>
<keyword evidence="8" id="KW-0326">Glycosidase</keyword>
<dbReference type="SUPFAM" id="SSF51445">
    <property type="entry name" value="(Trans)glycosidases"/>
    <property type="match status" value="1"/>
</dbReference>
<dbReference type="PROSITE" id="PS51764">
    <property type="entry name" value="GH26"/>
    <property type="match status" value="1"/>
</dbReference>
<evidence type="ECO:0000259" key="11">
    <source>
        <dbReference type="PROSITE" id="PS51764"/>
    </source>
</evidence>
<dbReference type="AlphaFoldDB" id="A0A7K0ES04"/>
<keyword evidence="3 12" id="KW-0808">Transferase</keyword>
<feature type="transmembrane region" description="Helical" evidence="10">
    <location>
        <begin position="405"/>
        <end position="427"/>
    </location>
</feature>
<feature type="domain" description="GH26" evidence="11">
    <location>
        <begin position="561"/>
        <end position="831"/>
    </location>
</feature>
<proteinExistence type="inferred from homology"/>
<dbReference type="Gene3D" id="3.90.550.10">
    <property type="entry name" value="Spore Coat Polysaccharide Biosynthesis Protein SpsA, Chain A"/>
    <property type="match status" value="1"/>
</dbReference>
<evidence type="ECO:0000313" key="13">
    <source>
        <dbReference type="Proteomes" id="UP000441754"/>
    </source>
</evidence>
<dbReference type="GO" id="GO:0016757">
    <property type="term" value="F:glycosyltransferase activity"/>
    <property type="evidence" value="ECO:0007669"/>
    <property type="project" value="UniProtKB-KW"/>
</dbReference>
<reference evidence="12 13" key="1">
    <citation type="journal article" date="2018" name="Antonie Van Leeuwenhoek">
        <title>Larkinella terrae sp. nov., isolated from soil on Jeju Island, South Korea.</title>
        <authorList>
            <person name="Ten L.N."/>
            <person name="Jeon J."/>
            <person name="Park S.J."/>
            <person name="Park S."/>
            <person name="Lee S.Y."/>
            <person name="Kim M.K."/>
            <person name="Jung H.Y."/>
        </authorList>
    </citation>
    <scope>NUCLEOTIDE SEQUENCE [LARGE SCALE GENOMIC DNA]</scope>
    <source>
        <strain evidence="12 13">KCTC 52001</strain>
    </source>
</reference>
<gene>
    <name evidence="12" type="ORF">GJJ30_24840</name>
</gene>
<dbReference type="PANTHER" id="PTHR43867:SF2">
    <property type="entry name" value="CELLULOSE SYNTHASE CATALYTIC SUBUNIT A [UDP-FORMING]"/>
    <property type="match status" value="1"/>
</dbReference>
<evidence type="ECO:0000256" key="2">
    <source>
        <dbReference type="ARBA" id="ARBA00022676"/>
    </source>
</evidence>
<dbReference type="Pfam" id="PF02156">
    <property type="entry name" value="Glyco_hydro_26"/>
    <property type="match status" value="1"/>
</dbReference>
<feature type="transmembrane region" description="Helical" evidence="10">
    <location>
        <begin position="447"/>
        <end position="474"/>
    </location>
</feature>
<evidence type="ECO:0000256" key="9">
    <source>
        <dbReference type="PROSITE-ProRule" id="PRU01100"/>
    </source>
</evidence>
<feature type="transmembrane region" description="Helical" evidence="10">
    <location>
        <begin position="546"/>
        <end position="566"/>
    </location>
</feature>
<dbReference type="InterPro" id="IPR017853">
    <property type="entry name" value="GH"/>
</dbReference>
<dbReference type="Pfam" id="PF13641">
    <property type="entry name" value="Glyco_tranf_2_3"/>
    <property type="match status" value="1"/>
</dbReference>
<feature type="transmembrane region" description="Helical" evidence="10">
    <location>
        <begin position="26"/>
        <end position="47"/>
    </location>
</feature>
<feature type="transmembrane region" description="Helical" evidence="10">
    <location>
        <begin position="481"/>
        <end position="502"/>
    </location>
</feature>
<evidence type="ECO:0000256" key="6">
    <source>
        <dbReference type="ARBA" id="ARBA00022989"/>
    </source>
</evidence>
<sequence>MFRSSSQLKNRSQSLPLRKSVPKDVLFIRLLIVTGVACLGGFVLIYFKPDNRGYTWLFVLLSISIGYKLLRALHEWYHYWKVIPAIAPTPTRTWTVDVLTTFCPGEPHEMIVKTLETIQAIRYPHTTYLCDEANDPYLRQVCERLGVRHVTRTVKKDAKAGNINNALQQATGEICLVLDPDHIPAPNFLDQVLPYFEDPQIGFVQCVQAYYNRKESLVAYGAAQQTYSFYGPMMICMSNYGTAQAIGANCTFRRAALDSIGGHAAGLSEAMHTAMQLHAQGWESVYVPQPLSYGLVPSTLSAYYKQQLKWARGTFELLLVTYPRLFSRMTWRQRVHYFTLPFHYLSGLIQLIDLLIPICSLILLKLPLRLDLDVFALAYIPLLFLIFLTRQYAQRWLIESHEVGFHIVGGLLSSGTWWVYFLGFVYAVFRVEVPYLPTPKNDRPRNNFLLCLPNAVLTLASVGAIAYCLFYYGLLSVGNKYVVLMIGFALINALVTGVNVLIGQEKLLATLRLYLRNSRFRRSVIGLKGMNVWRFRYDIYGSTRAATTPVFIGLILVAVTLAGYTLHESFHEKPGDVRYATTQPFYYGTGSASFPTNRKTAGQPAIRIQHLSWSPTQNGLKISPGLDPKTNGIPLLYLEPDLAVAPTDSSIRAFLDKLLRGQYNPLLNRLTGKIRRYNRPVVVSFAPYFDDTARVWGTRKTELLLKYRQAFRYLARYGQQKKATNLVWMWCPAHPYTIFSYYPGHSSVDWIGLEIVNDPATANDGESHSFSALYQPHRHTLTREATNELHQKPVFITKMQTRLTDEQVRWQTRAMEHIRERYPEIRGLLRE</sequence>
<dbReference type="GO" id="GO:0004553">
    <property type="term" value="F:hydrolase activity, hydrolyzing O-glycosyl compounds"/>
    <property type="evidence" value="ECO:0007669"/>
    <property type="project" value="InterPro"/>
</dbReference>
<keyword evidence="13" id="KW-1185">Reference proteome</keyword>
<dbReference type="GO" id="GO:0016020">
    <property type="term" value="C:membrane"/>
    <property type="evidence" value="ECO:0007669"/>
    <property type="project" value="UniProtKB-SubCell"/>
</dbReference>
<dbReference type="InterPro" id="IPR050321">
    <property type="entry name" value="Glycosyltr_2/OpgH_subfam"/>
</dbReference>
<keyword evidence="6 10" id="KW-1133">Transmembrane helix</keyword>
<evidence type="ECO:0000256" key="10">
    <source>
        <dbReference type="SAM" id="Phobius"/>
    </source>
</evidence>
<evidence type="ECO:0000313" key="12">
    <source>
        <dbReference type="EMBL" id="MRS64549.1"/>
    </source>
</evidence>
<comment type="similarity">
    <text evidence="9">Belongs to the glycosyl hydrolase 26 family.</text>
</comment>
<dbReference type="Proteomes" id="UP000441754">
    <property type="component" value="Unassembled WGS sequence"/>
</dbReference>
<comment type="subcellular location">
    <subcellularLocation>
        <location evidence="1">Membrane</location>
        <topology evidence="1">Multi-pass membrane protein</topology>
    </subcellularLocation>
</comment>
<evidence type="ECO:0000256" key="3">
    <source>
        <dbReference type="ARBA" id="ARBA00022679"/>
    </source>
</evidence>
<feature type="transmembrane region" description="Helical" evidence="10">
    <location>
        <begin position="53"/>
        <end position="70"/>
    </location>
</feature>
<dbReference type="InterPro" id="IPR022790">
    <property type="entry name" value="GH26_dom"/>
</dbReference>
<dbReference type="CDD" id="cd06421">
    <property type="entry name" value="CESA_CelA_like"/>
    <property type="match status" value="1"/>
</dbReference>
<keyword evidence="2" id="KW-0328">Glycosyltransferase</keyword>
<protein>
    <submittedName>
        <fullName evidence="12">Glycosyltransferase</fullName>
    </submittedName>
</protein>
<keyword evidence="4 10" id="KW-0812">Transmembrane</keyword>
<dbReference type="PANTHER" id="PTHR43867">
    <property type="entry name" value="CELLULOSE SYNTHASE CATALYTIC SUBUNIT A [UDP-FORMING]"/>
    <property type="match status" value="1"/>
</dbReference>
<evidence type="ECO:0000256" key="5">
    <source>
        <dbReference type="ARBA" id="ARBA00022801"/>
    </source>
</evidence>
<accession>A0A7K0ES04</accession>
<comment type="caution">
    <text evidence="12">The sequence shown here is derived from an EMBL/GenBank/DDBJ whole genome shotgun (WGS) entry which is preliminary data.</text>
</comment>
<evidence type="ECO:0000256" key="7">
    <source>
        <dbReference type="ARBA" id="ARBA00023136"/>
    </source>
</evidence>